<dbReference type="EMBL" id="CAJOBA010077982">
    <property type="protein sequence ID" value="CAF4427445.1"/>
    <property type="molecule type" value="Genomic_DNA"/>
</dbReference>
<gene>
    <name evidence="1" type="ORF">OVA965_LOCUS42734</name>
    <name evidence="2" type="ORF">TMI583_LOCUS44734</name>
</gene>
<evidence type="ECO:0000313" key="1">
    <source>
        <dbReference type="EMBL" id="CAF1612646.1"/>
    </source>
</evidence>
<dbReference type="Proteomes" id="UP000677228">
    <property type="component" value="Unassembled WGS sequence"/>
</dbReference>
<protein>
    <submittedName>
        <fullName evidence="1">Uncharacterized protein</fullName>
    </submittedName>
</protein>
<evidence type="ECO:0000313" key="2">
    <source>
        <dbReference type="EMBL" id="CAF4427445.1"/>
    </source>
</evidence>
<dbReference type="EMBL" id="CAJNOK010053623">
    <property type="protein sequence ID" value="CAF1612646.1"/>
    <property type="molecule type" value="Genomic_DNA"/>
</dbReference>
<organism evidence="1 3">
    <name type="scientific">Didymodactylos carnosus</name>
    <dbReference type="NCBI Taxonomy" id="1234261"/>
    <lineage>
        <taxon>Eukaryota</taxon>
        <taxon>Metazoa</taxon>
        <taxon>Spiralia</taxon>
        <taxon>Gnathifera</taxon>
        <taxon>Rotifera</taxon>
        <taxon>Eurotatoria</taxon>
        <taxon>Bdelloidea</taxon>
        <taxon>Philodinida</taxon>
        <taxon>Philodinidae</taxon>
        <taxon>Didymodactylos</taxon>
    </lineage>
</organism>
<comment type="caution">
    <text evidence="1">The sequence shown here is derived from an EMBL/GenBank/DDBJ whole genome shotgun (WGS) entry which is preliminary data.</text>
</comment>
<evidence type="ECO:0000313" key="3">
    <source>
        <dbReference type="Proteomes" id="UP000677228"/>
    </source>
</evidence>
<dbReference type="Proteomes" id="UP000682733">
    <property type="component" value="Unassembled WGS sequence"/>
</dbReference>
<reference evidence="1" key="1">
    <citation type="submission" date="2021-02" db="EMBL/GenBank/DDBJ databases">
        <authorList>
            <person name="Nowell W R."/>
        </authorList>
    </citation>
    <scope>NUCLEOTIDE SEQUENCE</scope>
</reference>
<name>A0A8S2G2G6_9BILA</name>
<feature type="non-terminal residue" evidence="1">
    <location>
        <position position="105"/>
    </location>
</feature>
<sequence length="105" mass="12281">TVIVFEIQSQRVVETLDILIHSIIEPLMIPEQVALQLQTIHEGNKTSLKELITGNTYSTELLKDFVKEKYLIPEGMNVVMISSESFRVMQQRIERLFCLMKRRYP</sequence>
<proteinExistence type="predicted"/>
<accession>A0A8S2G2G6</accession>
<dbReference type="AlphaFoldDB" id="A0A8S2G2G6"/>
<feature type="non-terminal residue" evidence="1">
    <location>
        <position position="1"/>
    </location>
</feature>